<comment type="caution">
    <text evidence="1">The sequence shown here is derived from an EMBL/GenBank/DDBJ whole genome shotgun (WGS) entry which is preliminary data.</text>
</comment>
<sequence>MPVSGVHDGCKRGRSNDICERESAGEWGRISKRVESWGGASVLVFFSSPLGVASWLDKYGVYLGFSVCSSFKIPPSLHMVGGYRNLYTCYSRKYYNNYCRDYLL</sequence>
<protein>
    <submittedName>
        <fullName evidence="1">Uncharacterized protein</fullName>
    </submittedName>
</protein>
<dbReference type="EMBL" id="JAQIZT010000004">
    <property type="protein sequence ID" value="KAJ7000692.1"/>
    <property type="molecule type" value="Genomic_DNA"/>
</dbReference>
<evidence type="ECO:0000313" key="1">
    <source>
        <dbReference type="EMBL" id="KAJ7000692.1"/>
    </source>
</evidence>
<evidence type="ECO:0000313" key="2">
    <source>
        <dbReference type="Proteomes" id="UP001164929"/>
    </source>
</evidence>
<dbReference type="Proteomes" id="UP001164929">
    <property type="component" value="Chromosome 4"/>
</dbReference>
<keyword evidence="2" id="KW-1185">Reference proteome</keyword>
<accession>A0AAD6R1Y7</accession>
<reference evidence="1 2" key="1">
    <citation type="journal article" date="2023" name="Mol. Ecol. Resour.">
        <title>Chromosome-level genome assembly of a triploid poplar Populus alba 'Berolinensis'.</title>
        <authorList>
            <person name="Chen S."/>
            <person name="Yu Y."/>
            <person name="Wang X."/>
            <person name="Wang S."/>
            <person name="Zhang T."/>
            <person name="Zhou Y."/>
            <person name="He R."/>
            <person name="Meng N."/>
            <person name="Wang Y."/>
            <person name="Liu W."/>
            <person name="Liu Z."/>
            <person name="Liu J."/>
            <person name="Guo Q."/>
            <person name="Huang H."/>
            <person name="Sederoff R.R."/>
            <person name="Wang G."/>
            <person name="Qu G."/>
            <person name="Chen S."/>
        </authorList>
    </citation>
    <scope>NUCLEOTIDE SEQUENCE [LARGE SCALE GENOMIC DNA]</scope>
    <source>
        <strain evidence="1">SC-2020</strain>
    </source>
</reference>
<gene>
    <name evidence="1" type="ORF">NC653_011214</name>
</gene>
<name>A0AAD6R1Y7_9ROSI</name>
<proteinExistence type="predicted"/>
<organism evidence="1 2">
    <name type="scientific">Populus alba x Populus x berolinensis</name>
    <dbReference type="NCBI Taxonomy" id="444605"/>
    <lineage>
        <taxon>Eukaryota</taxon>
        <taxon>Viridiplantae</taxon>
        <taxon>Streptophyta</taxon>
        <taxon>Embryophyta</taxon>
        <taxon>Tracheophyta</taxon>
        <taxon>Spermatophyta</taxon>
        <taxon>Magnoliopsida</taxon>
        <taxon>eudicotyledons</taxon>
        <taxon>Gunneridae</taxon>
        <taxon>Pentapetalae</taxon>
        <taxon>rosids</taxon>
        <taxon>fabids</taxon>
        <taxon>Malpighiales</taxon>
        <taxon>Salicaceae</taxon>
        <taxon>Saliceae</taxon>
        <taxon>Populus</taxon>
    </lineage>
</organism>
<dbReference type="AlphaFoldDB" id="A0AAD6R1Y7"/>